<feature type="domain" description="Deacetylase sirtuin-type" evidence="11">
    <location>
        <begin position="1"/>
        <end position="225"/>
    </location>
</feature>
<evidence type="ECO:0000256" key="2">
    <source>
        <dbReference type="ARBA" id="ARBA00022553"/>
    </source>
</evidence>
<keyword evidence="6" id="KW-0520">NAD</keyword>
<dbReference type="EMBL" id="HBKP01013733">
    <property type="protein sequence ID" value="CAE2222661.1"/>
    <property type="molecule type" value="Transcribed_RNA"/>
</dbReference>
<evidence type="ECO:0000256" key="3">
    <source>
        <dbReference type="ARBA" id="ARBA00022679"/>
    </source>
</evidence>
<dbReference type="GO" id="GO:0005634">
    <property type="term" value="C:nucleus"/>
    <property type="evidence" value="ECO:0007669"/>
    <property type="project" value="TreeGrafter"/>
</dbReference>
<keyword evidence="5 10" id="KW-0862">Zinc</keyword>
<proteinExistence type="inferred from homology"/>
<feature type="binding site" evidence="10">
    <location>
        <position position="140"/>
    </location>
    <ligand>
        <name>Zn(2+)</name>
        <dbReference type="ChEBI" id="CHEBI:29105"/>
    </ligand>
</feature>
<dbReference type="InterPro" id="IPR029035">
    <property type="entry name" value="DHS-like_NAD/FAD-binding_dom"/>
</dbReference>
<keyword evidence="2" id="KW-0597">Phosphoprotein</keyword>
<dbReference type="SUPFAM" id="SSF52467">
    <property type="entry name" value="DHS-like NAD/FAD-binding domain"/>
    <property type="match status" value="1"/>
</dbReference>
<gene>
    <name evidence="12" type="ORF">VSP0166_LOCUS9775</name>
</gene>
<protein>
    <recommendedName>
        <fullName evidence="9">Regulatory protein SIR2 homolog 7</fullName>
    </recommendedName>
    <alternativeName>
        <fullName evidence="8">SIR2-like protein 7</fullName>
    </alternativeName>
</protein>
<dbReference type="InterPro" id="IPR026590">
    <property type="entry name" value="Ssirtuin_cat_dom"/>
</dbReference>
<name>A0A7S4I9G9_9EUKA</name>
<dbReference type="GO" id="GO:0046872">
    <property type="term" value="F:metal ion binding"/>
    <property type="evidence" value="ECO:0007669"/>
    <property type="project" value="UniProtKB-KW"/>
</dbReference>
<dbReference type="GO" id="GO:0070403">
    <property type="term" value="F:NAD+ binding"/>
    <property type="evidence" value="ECO:0007669"/>
    <property type="project" value="InterPro"/>
</dbReference>
<evidence type="ECO:0000256" key="5">
    <source>
        <dbReference type="ARBA" id="ARBA00022833"/>
    </source>
</evidence>
<keyword evidence="3" id="KW-0808">Transferase</keyword>
<evidence type="ECO:0000313" key="12">
    <source>
        <dbReference type="EMBL" id="CAE2222661.1"/>
    </source>
</evidence>
<evidence type="ECO:0000256" key="4">
    <source>
        <dbReference type="ARBA" id="ARBA00022723"/>
    </source>
</evidence>
<evidence type="ECO:0000256" key="7">
    <source>
        <dbReference type="ARBA" id="ARBA00038170"/>
    </source>
</evidence>
<organism evidence="12">
    <name type="scientific">Vannella robusta</name>
    <dbReference type="NCBI Taxonomy" id="1487602"/>
    <lineage>
        <taxon>Eukaryota</taxon>
        <taxon>Amoebozoa</taxon>
        <taxon>Discosea</taxon>
        <taxon>Flabellinia</taxon>
        <taxon>Vannellidae</taxon>
        <taxon>Vannella</taxon>
    </lineage>
</organism>
<dbReference type="PANTHER" id="PTHR11085:SF1">
    <property type="entry name" value="NAD-DEPENDENT PROTEIN DEACETYLASE SIRTUIN-7"/>
    <property type="match status" value="1"/>
</dbReference>
<comment type="cofactor">
    <cofactor evidence="1">
        <name>Zn(2+)</name>
        <dbReference type="ChEBI" id="CHEBI:29105"/>
    </cofactor>
</comment>
<dbReference type="InterPro" id="IPR003000">
    <property type="entry name" value="Sirtuin"/>
</dbReference>
<evidence type="ECO:0000256" key="8">
    <source>
        <dbReference type="ARBA" id="ARBA00041832"/>
    </source>
</evidence>
<evidence type="ECO:0000256" key="6">
    <source>
        <dbReference type="ARBA" id="ARBA00023027"/>
    </source>
</evidence>
<feature type="binding site" evidence="10">
    <location>
        <position position="111"/>
    </location>
    <ligand>
        <name>Zn(2+)</name>
        <dbReference type="ChEBI" id="CHEBI:29105"/>
    </ligand>
</feature>
<evidence type="ECO:0000256" key="9">
    <source>
        <dbReference type="ARBA" id="ARBA00043038"/>
    </source>
</evidence>
<evidence type="ECO:0000256" key="10">
    <source>
        <dbReference type="PROSITE-ProRule" id="PRU00236"/>
    </source>
</evidence>
<feature type="binding site" evidence="10">
    <location>
        <position position="108"/>
    </location>
    <ligand>
        <name>Zn(2+)</name>
        <dbReference type="ChEBI" id="CHEBI:29105"/>
    </ligand>
</feature>
<dbReference type="AlphaFoldDB" id="A0A7S4I9G9"/>
<comment type="caution">
    <text evidence="10">Lacks conserved residue(s) required for the propagation of feature annotation.</text>
</comment>
<feature type="binding site" evidence="10">
    <location>
        <position position="128"/>
    </location>
    <ligand>
        <name>Zn(2+)</name>
        <dbReference type="ChEBI" id="CHEBI:29105"/>
    </ligand>
</feature>
<reference evidence="12" key="1">
    <citation type="submission" date="2021-01" db="EMBL/GenBank/DDBJ databases">
        <authorList>
            <person name="Corre E."/>
            <person name="Pelletier E."/>
            <person name="Niang G."/>
            <person name="Scheremetjew M."/>
            <person name="Finn R."/>
            <person name="Kale V."/>
            <person name="Holt S."/>
            <person name="Cochrane G."/>
            <person name="Meng A."/>
            <person name="Brown T."/>
            <person name="Cohen L."/>
        </authorList>
    </citation>
    <scope>NUCLEOTIDE SEQUENCE</scope>
    <source>
        <strain evidence="12">DIVA3 518/3/11/1/6</strain>
    </source>
</reference>
<dbReference type="GO" id="GO:0017136">
    <property type="term" value="F:histone deacetylase activity, NAD-dependent"/>
    <property type="evidence" value="ECO:0007669"/>
    <property type="project" value="TreeGrafter"/>
</dbReference>
<comment type="similarity">
    <text evidence="7">Belongs to the sirtuin family. Class IV subfamily.</text>
</comment>
<dbReference type="PROSITE" id="PS50305">
    <property type="entry name" value="SIRTUIN"/>
    <property type="match status" value="1"/>
</dbReference>
<evidence type="ECO:0000259" key="11">
    <source>
        <dbReference type="PROSITE" id="PS50305"/>
    </source>
</evidence>
<dbReference type="Gene3D" id="2.20.28.200">
    <property type="match status" value="1"/>
</dbReference>
<dbReference type="InterPro" id="IPR050134">
    <property type="entry name" value="NAD-dep_sirtuin_deacylases"/>
</dbReference>
<dbReference type="Gene3D" id="3.40.50.1220">
    <property type="entry name" value="TPP-binding domain"/>
    <property type="match status" value="1"/>
</dbReference>
<evidence type="ECO:0000256" key="1">
    <source>
        <dbReference type="ARBA" id="ARBA00001947"/>
    </source>
</evidence>
<dbReference type="Pfam" id="PF02146">
    <property type="entry name" value="SIR2"/>
    <property type="match status" value="1"/>
</dbReference>
<accession>A0A7S4I9G9</accession>
<dbReference type="PANTHER" id="PTHR11085">
    <property type="entry name" value="NAD-DEPENDENT PROTEIN DEACYLASE SIRTUIN-5, MITOCHONDRIAL-RELATED"/>
    <property type="match status" value="1"/>
</dbReference>
<sequence>MKCVMPISELADHIRSKRTVFYVGAGCSASAGVPTFNGKGAATSLLHVREDESDLVMPNFAHRAIKALIEEGYATHATTSNHDGLLHKTGLQDDKITEMFGSSYVEVCLSCSKKFRRKTATPPLNRKCEECGGRLNKKGCRYGQSIEPEKLNRGQEEAENSDIAICLGSGMHTWPFTLNGMCGKAPMRVVVNLGRTSADGFPGVTKYDLECDEFMQLLCEQLNVSIPPITYTQEFKVFWKWTDDSKTTVSVGLRPGVANNAVTFAQDEVQLNLGDRSLIMERNPMRWTFETTCTANDGNTISFTILPREEYGHPDPIVLQLEISSSVAEREHCATFRIIIN</sequence>
<keyword evidence="4 10" id="KW-0479">Metal-binding</keyword>